<gene>
    <name evidence="2" type="ORF">OCTVUL_1B017728</name>
</gene>
<dbReference type="EMBL" id="OX597837">
    <property type="protein sequence ID" value="CAI9739871.1"/>
    <property type="molecule type" value="Genomic_DNA"/>
</dbReference>
<feature type="domain" description="Helitron helicase-like" evidence="1">
    <location>
        <begin position="244"/>
        <end position="267"/>
    </location>
</feature>
<evidence type="ECO:0000313" key="3">
    <source>
        <dbReference type="Proteomes" id="UP001162480"/>
    </source>
</evidence>
<proteinExistence type="predicted"/>
<dbReference type="Pfam" id="PF14214">
    <property type="entry name" value="Helitron_like_N"/>
    <property type="match status" value="1"/>
</dbReference>
<dbReference type="InterPro" id="IPR025476">
    <property type="entry name" value="Helitron_helicase-like"/>
</dbReference>
<organism evidence="2 3">
    <name type="scientific">Octopus vulgaris</name>
    <name type="common">Common octopus</name>
    <dbReference type="NCBI Taxonomy" id="6645"/>
    <lineage>
        <taxon>Eukaryota</taxon>
        <taxon>Metazoa</taxon>
        <taxon>Spiralia</taxon>
        <taxon>Lophotrochozoa</taxon>
        <taxon>Mollusca</taxon>
        <taxon>Cephalopoda</taxon>
        <taxon>Coleoidea</taxon>
        <taxon>Octopodiformes</taxon>
        <taxon>Octopoda</taxon>
        <taxon>Incirrata</taxon>
        <taxon>Octopodidae</taxon>
        <taxon>Octopus</taxon>
    </lineage>
</organism>
<dbReference type="PANTHER" id="PTHR10492">
    <property type="match status" value="1"/>
</dbReference>
<evidence type="ECO:0000313" key="2">
    <source>
        <dbReference type="EMBL" id="CAI9739871.1"/>
    </source>
</evidence>
<dbReference type="PANTHER" id="PTHR10492:SF57">
    <property type="entry name" value="ATP-DEPENDENT DNA HELICASE"/>
    <property type="match status" value="1"/>
</dbReference>
<dbReference type="AlphaFoldDB" id="A0AA36BUB7"/>
<accession>A0AA36BUB7</accession>
<dbReference type="Proteomes" id="UP001162480">
    <property type="component" value="Chromosome 24"/>
</dbReference>
<keyword evidence="3" id="KW-1185">Reference proteome</keyword>
<name>A0AA36BUB7_OCTVU</name>
<protein>
    <recommendedName>
        <fullName evidence="1">Helitron helicase-like domain-containing protein</fullName>
    </recommendedName>
</protein>
<evidence type="ECO:0000259" key="1">
    <source>
        <dbReference type="Pfam" id="PF14214"/>
    </source>
</evidence>
<sequence>MYTHPFDTQFFNVCDKTYCMNRIYPTTLPFNKRVYIPRRTNDHMEAQFTIARTKLRQILGLYIKRQRQNKTDAQQLGIKPACGLQKLIQRTRNGEVICLPTDKSGRMSIDSLPNYIQAMQPHIANTKVTTVQAHEEREKVLNAHMMMWTIVLGPQKRTAKNFQAWNNDIPALYGLRKDHKGFTDPIAGPPTRPVCGANIASNYRISYFLSMIIRPIIRMSPDVCDSTEDLLSRISDCNKTCDLTGCISAWMYTVEWQKRGLPHVHMLAWCQDRIHPVDIDRIVSAELPDQNADPQLHSSVTKHMIHGPCGDFNPRSPCMKNKRCSKRYPRDYCGQTCTTNDGYPIYRRRDTGLGGRTARIRQRLKTFDVDNAWIVPFNPLLSKTFNAHINVEYCNSVRCIQYLCKYINKGDDMAVFVFSDEDLRHDEIKQLCSVAHFWIRDSSKLTISFPPECSFTEDTADLLHREKCTSSH</sequence>
<reference evidence="2" key="1">
    <citation type="submission" date="2023-08" db="EMBL/GenBank/DDBJ databases">
        <authorList>
            <person name="Alioto T."/>
            <person name="Alioto T."/>
            <person name="Gomez Garrido J."/>
        </authorList>
    </citation>
    <scope>NUCLEOTIDE SEQUENCE</scope>
</reference>